<dbReference type="AlphaFoldDB" id="A0A3S1D443"/>
<dbReference type="OrthoDB" id="1100563at2"/>
<name>A0A3S1D443_9BACT</name>
<dbReference type="InterPro" id="IPR012932">
    <property type="entry name" value="VKOR"/>
</dbReference>
<dbReference type="Gene3D" id="3.40.30.10">
    <property type="entry name" value="Glutaredoxin"/>
    <property type="match status" value="1"/>
</dbReference>
<dbReference type="EMBL" id="RIAR02000001">
    <property type="protein sequence ID" value="NSL85520.1"/>
    <property type="molecule type" value="Genomic_DNA"/>
</dbReference>
<reference evidence="10" key="1">
    <citation type="submission" date="2020-05" db="EMBL/GenBank/DDBJ databases">
        <title>Chitinophaga laudate sp. nov., isolated from a tropical peat swamp.</title>
        <authorList>
            <person name="Goh C.B.S."/>
            <person name="Lee M.S."/>
            <person name="Parimannan S."/>
            <person name="Pasbakhsh P."/>
            <person name="Yule C.M."/>
            <person name="Rajandas H."/>
            <person name="Loke S."/>
            <person name="Croft L."/>
            <person name="Tan J.B.L."/>
        </authorList>
    </citation>
    <scope>NUCLEOTIDE SEQUENCE</scope>
    <source>
        <strain evidence="10">Mgbs1</strain>
    </source>
</reference>
<keyword evidence="7" id="KW-0472">Membrane</keyword>
<organism evidence="10 11">
    <name type="scientific">Chitinophaga solisilvae</name>
    <dbReference type="NCBI Taxonomy" id="1233460"/>
    <lineage>
        <taxon>Bacteria</taxon>
        <taxon>Pseudomonadati</taxon>
        <taxon>Bacteroidota</taxon>
        <taxon>Chitinophagia</taxon>
        <taxon>Chitinophagales</taxon>
        <taxon>Chitinophagaceae</taxon>
        <taxon>Chitinophaga</taxon>
    </lineage>
</organism>
<dbReference type="SMART" id="SM00756">
    <property type="entry name" value="VKc"/>
    <property type="match status" value="1"/>
</dbReference>
<evidence type="ECO:0000256" key="5">
    <source>
        <dbReference type="ARBA" id="ARBA00022989"/>
    </source>
</evidence>
<dbReference type="Pfam" id="PF13462">
    <property type="entry name" value="Thioredoxin_4"/>
    <property type="match status" value="1"/>
</dbReference>
<proteinExistence type="inferred from homology"/>
<evidence type="ECO:0000256" key="9">
    <source>
        <dbReference type="ARBA" id="ARBA00023284"/>
    </source>
</evidence>
<gene>
    <name evidence="10" type="ORF">ECE50_001670</name>
</gene>
<dbReference type="Gene3D" id="3.90.70.10">
    <property type="entry name" value="Cysteine proteinases"/>
    <property type="match status" value="1"/>
</dbReference>
<comment type="caution">
    <text evidence="10">The sequence shown here is derived from an EMBL/GenBank/DDBJ whole genome shotgun (WGS) entry which is preliminary data.</text>
</comment>
<keyword evidence="6" id="KW-0560">Oxidoreductase</keyword>
<dbReference type="GO" id="GO:0016020">
    <property type="term" value="C:membrane"/>
    <property type="evidence" value="ECO:0007669"/>
    <property type="project" value="UniProtKB-SubCell"/>
</dbReference>
<dbReference type="InterPro" id="IPR012336">
    <property type="entry name" value="Thioredoxin-like_fold"/>
</dbReference>
<comment type="subcellular location">
    <subcellularLocation>
        <location evidence="1">Membrane</location>
        <topology evidence="1">Multi-pass membrane protein</topology>
    </subcellularLocation>
</comment>
<dbReference type="GO" id="GO:0048038">
    <property type="term" value="F:quinone binding"/>
    <property type="evidence" value="ECO:0007669"/>
    <property type="project" value="UniProtKB-KW"/>
</dbReference>
<keyword evidence="5" id="KW-1133">Transmembrane helix</keyword>
<evidence type="ECO:0000256" key="7">
    <source>
        <dbReference type="ARBA" id="ARBA00023136"/>
    </source>
</evidence>
<keyword evidence="8" id="KW-1015">Disulfide bond</keyword>
<sequence>MLAQVIKLAKPPAFIDISKRFADLLKVPVTQTALAVSLEDHPDYPSLLSMSDVLLSFGISNIALTVTMNKLAELPLPFIAQIKDRETGKDSLAIIREVKRDSVSWYTAENPRWEEVPLTAFAAQWPSGTVLIADAEDAAGEKDYRQHRRTEQRLQLAKTAGYMALPVAALVTAATTVLRGGAAGWWPAALLLLMLTGALLTVLLLWYELDQYNPVLQKICSSGKKVNCGAVLHSKASKIAGISWSNIGFTWFAGGLLLLLFTGVTSPPALLLTGVFSVVSIPYIFFSVYYQWRIARQWCVLCMGVQSVLLLQFLVTLAGGWLQPVHFDAGILLIAAIAYLLPFAVVSILVPALRQAKDGRRSRHELQRLKHNTQIFEALMGRQKAVTTTTDGIGIVLGNPAAKHRLVKVCNPYCGPCADAHKPIEELLENNPDVQLQIIFTATNQTDDRRALPARHLLAIAEKNDEALTRQALDDWYTAAEKDYASFAAKYPMNGELKQQDEKITAMMQWCEALKISFTPTIFVDGYQLPGIYSVEDLKYFLAV</sequence>
<dbReference type="SUPFAM" id="SSF52833">
    <property type="entry name" value="Thioredoxin-like"/>
    <property type="match status" value="1"/>
</dbReference>
<evidence type="ECO:0000256" key="2">
    <source>
        <dbReference type="ARBA" id="ARBA00006214"/>
    </source>
</evidence>
<accession>A0A3S1D443</accession>
<dbReference type="CDD" id="cd12921">
    <property type="entry name" value="VKOR_4"/>
    <property type="match status" value="1"/>
</dbReference>
<evidence type="ECO:0000313" key="10">
    <source>
        <dbReference type="EMBL" id="NSL85520.1"/>
    </source>
</evidence>
<evidence type="ECO:0000256" key="6">
    <source>
        <dbReference type="ARBA" id="ARBA00023002"/>
    </source>
</evidence>
<dbReference type="InterPro" id="IPR036249">
    <property type="entry name" value="Thioredoxin-like_sf"/>
</dbReference>
<keyword evidence="11" id="KW-1185">Reference proteome</keyword>
<keyword evidence="4" id="KW-0874">Quinone</keyword>
<dbReference type="GO" id="GO:0016491">
    <property type="term" value="F:oxidoreductase activity"/>
    <property type="evidence" value="ECO:0007669"/>
    <property type="project" value="UniProtKB-KW"/>
</dbReference>
<evidence type="ECO:0000256" key="1">
    <source>
        <dbReference type="ARBA" id="ARBA00004141"/>
    </source>
</evidence>
<evidence type="ECO:0000256" key="8">
    <source>
        <dbReference type="ARBA" id="ARBA00023157"/>
    </source>
</evidence>
<keyword evidence="9" id="KW-0676">Redox-active center</keyword>
<evidence type="ECO:0000256" key="4">
    <source>
        <dbReference type="ARBA" id="ARBA00022719"/>
    </source>
</evidence>
<comment type="similarity">
    <text evidence="2">Belongs to the VKOR family.</text>
</comment>
<dbReference type="Gene3D" id="1.20.1440.130">
    <property type="entry name" value="VKOR domain"/>
    <property type="match status" value="1"/>
</dbReference>
<keyword evidence="3" id="KW-0812">Transmembrane</keyword>
<evidence type="ECO:0000313" key="11">
    <source>
        <dbReference type="Proteomes" id="UP000281028"/>
    </source>
</evidence>
<protein>
    <submittedName>
        <fullName evidence="10">Thioredoxin domain-containing protein</fullName>
    </submittedName>
</protein>
<dbReference type="Pfam" id="PF07884">
    <property type="entry name" value="VKOR"/>
    <property type="match status" value="1"/>
</dbReference>
<dbReference type="Proteomes" id="UP000281028">
    <property type="component" value="Unassembled WGS sequence"/>
</dbReference>
<evidence type="ECO:0000256" key="3">
    <source>
        <dbReference type="ARBA" id="ARBA00022692"/>
    </source>
</evidence>
<dbReference type="InterPro" id="IPR038354">
    <property type="entry name" value="VKOR_sf"/>
</dbReference>